<comment type="caution">
    <text evidence="3">The sequence shown here is derived from an EMBL/GenBank/DDBJ whole genome shotgun (WGS) entry which is preliminary data.</text>
</comment>
<dbReference type="EMBL" id="LAZR01001431">
    <property type="protein sequence ID" value="KKN44767.1"/>
    <property type="molecule type" value="Genomic_DNA"/>
</dbReference>
<sequence>MLLDTPICDFGWQAPSFTLKSPLGESFSLVNNLGENGLLIMFICSHCPYVQRIAKRLSQDTALLISEGINVLVIMSNDYKSVPADSPANMEKFAKQHGFLFPYLVDENQHVGKQYGAVCTSDFFGFNKHGELQYRGRLDDAKMNDATNRTAELVNAMRQIATTDKGPEQQTPSMGCSIKWSDTL</sequence>
<feature type="compositionally biased region" description="Polar residues" evidence="1">
    <location>
        <begin position="168"/>
        <end position="184"/>
    </location>
</feature>
<evidence type="ECO:0000313" key="3">
    <source>
        <dbReference type="EMBL" id="KKN44767.1"/>
    </source>
</evidence>
<dbReference type="AlphaFoldDB" id="A0A0F9R680"/>
<feature type="region of interest" description="Disordered" evidence="1">
    <location>
        <begin position="163"/>
        <end position="184"/>
    </location>
</feature>
<evidence type="ECO:0000256" key="1">
    <source>
        <dbReference type="SAM" id="MobiDB-lite"/>
    </source>
</evidence>
<organism evidence="3">
    <name type="scientific">marine sediment metagenome</name>
    <dbReference type="NCBI Taxonomy" id="412755"/>
    <lineage>
        <taxon>unclassified sequences</taxon>
        <taxon>metagenomes</taxon>
        <taxon>ecological metagenomes</taxon>
    </lineage>
</organism>
<proteinExistence type="predicted"/>
<dbReference type="PROSITE" id="PS51352">
    <property type="entry name" value="THIOREDOXIN_2"/>
    <property type="match status" value="1"/>
</dbReference>
<protein>
    <recommendedName>
        <fullName evidence="2">Thioredoxin domain-containing protein</fullName>
    </recommendedName>
</protein>
<reference evidence="3" key="1">
    <citation type="journal article" date="2015" name="Nature">
        <title>Complex archaea that bridge the gap between prokaryotes and eukaryotes.</title>
        <authorList>
            <person name="Spang A."/>
            <person name="Saw J.H."/>
            <person name="Jorgensen S.L."/>
            <person name="Zaremba-Niedzwiedzka K."/>
            <person name="Martijn J."/>
            <person name="Lind A.E."/>
            <person name="van Eijk R."/>
            <person name="Schleper C."/>
            <person name="Guy L."/>
            <person name="Ettema T.J."/>
        </authorList>
    </citation>
    <scope>NUCLEOTIDE SEQUENCE</scope>
</reference>
<dbReference type="PANTHER" id="PTHR43640">
    <property type="entry name" value="OS07G0260300 PROTEIN"/>
    <property type="match status" value="1"/>
</dbReference>
<dbReference type="SUPFAM" id="SSF52833">
    <property type="entry name" value="Thioredoxin-like"/>
    <property type="match status" value="1"/>
</dbReference>
<name>A0A0F9R680_9ZZZZ</name>
<dbReference type="InterPro" id="IPR036249">
    <property type="entry name" value="Thioredoxin-like_sf"/>
</dbReference>
<dbReference type="GO" id="GO:0016209">
    <property type="term" value="F:antioxidant activity"/>
    <property type="evidence" value="ECO:0007669"/>
    <property type="project" value="InterPro"/>
</dbReference>
<dbReference type="GO" id="GO:0016491">
    <property type="term" value="F:oxidoreductase activity"/>
    <property type="evidence" value="ECO:0007669"/>
    <property type="project" value="InterPro"/>
</dbReference>
<dbReference type="Gene3D" id="3.40.30.10">
    <property type="entry name" value="Glutaredoxin"/>
    <property type="match status" value="1"/>
</dbReference>
<accession>A0A0F9R680</accession>
<dbReference type="InterPro" id="IPR013766">
    <property type="entry name" value="Thioredoxin_domain"/>
</dbReference>
<gene>
    <name evidence="3" type="ORF">LCGC14_0689780</name>
</gene>
<evidence type="ECO:0000259" key="2">
    <source>
        <dbReference type="PROSITE" id="PS51352"/>
    </source>
</evidence>
<feature type="domain" description="Thioredoxin" evidence="2">
    <location>
        <begin position="8"/>
        <end position="162"/>
    </location>
</feature>
<dbReference type="Pfam" id="PF00578">
    <property type="entry name" value="AhpC-TSA"/>
    <property type="match status" value="1"/>
</dbReference>
<dbReference type="InterPro" id="IPR047262">
    <property type="entry name" value="PRX-like1"/>
</dbReference>
<dbReference type="CDD" id="cd02969">
    <property type="entry name" value="PRX_like1"/>
    <property type="match status" value="1"/>
</dbReference>
<dbReference type="InterPro" id="IPR000866">
    <property type="entry name" value="AhpC/TSA"/>
</dbReference>
<dbReference type="PANTHER" id="PTHR43640:SF1">
    <property type="entry name" value="THIOREDOXIN-DEPENDENT PEROXIREDOXIN"/>
    <property type="match status" value="1"/>
</dbReference>